<evidence type="ECO:0000313" key="2">
    <source>
        <dbReference type="EMBL" id="TWI43390.1"/>
    </source>
</evidence>
<evidence type="ECO:0000313" key="1">
    <source>
        <dbReference type="EMBL" id="QGZ40212.1"/>
    </source>
</evidence>
<accession>A0A562PGL8</accession>
<gene>
    <name evidence="1" type="ORF">GO485_14920</name>
    <name evidence="2" type="ORF">IP92_04954</name>
</gene>
<dbReference type="AlphaFoldDB" id="A0A562PGL8"/>
<reference evidence="2 3" key="1">
    <citation type="journal article" date="2015" name="Stand. Genomic Sci.">
        <title>Genomic Encyclopedia of Bacterial and Archaeal Type Strains, Phase III: the genomes of soil and plant-associated and newly described type strains.</title>
        <authorList>
            <person name="Whitman W.B."/>
            <person name="Woyke T."/>
            <person name="Klenk H.P."/>
            <person name="Zhou Y."/>
            <person name="Lilburn T.G."/>
            <person name="Beck B.J."/>
            <person name="De Vos P."/>
            <person name="Vandamme P."/>
            <person name="Eisen J.A."/>
            <person name="Garrity G."/>
            <person name="Hugenholtz P."/>
            <person name="Kyrpides N.C."/>
        </authorList>
    </citation>
    <scope>NUCLEOTIDE SEQUENCE [LARGE SCALE GENOMIC DNA]</scope>
    <source>
        <strain evidence="2 3">CGMCC 1.10685</strain>
    </source>
</reference>
<keyword evidence="4" id="KW-1185">Reference proteome</keyword>
<dbReference type="EMBL" id="CP046904">
    <property type="protein sequence ID" value="QGZ40212.1"/>
    <property type="molecule type" value="Genomic_DNA"/>
</dbReference>
<dbReference type="Proteomes" id="UP000437862">
    <property type="component" value="Chromosome"/>
</dbReference>
<organism evidence="2 3">
    <name type="scientific">Pseudoduganella flava</name>
    <dbReference type="NCBI Taxonomy" id="871742"/>
    <lineage>
        <taxon>Bacteria</taxon>
        <taxon>Pseudomonadati</taxon>
        <taxon>Pseudomonadota</taxon>
        <taxon>Betaproteobacteria</taxon>
        <taxon>Burkholderiales</taxon>
        <taxon>Oxalobacteraceae</taxon>
        <taxon>Telluria group</taxon>
        <taxon>Pseudoduganella</taxon>
    </lineage>
</organism>
<dbReference type="EMBL" id="VLKW01000012">
    <property type="protein sequence ID" value="TWI43390.1"/>
    <property type="molecule type" value="Genomic_DNA"/>
</dbReference>
<sequence>MIERGAAKLRMRDLRIVAAIDASAAGRRSGYAILAADDKELGFFTSYGAAIRAMLDHFDGVARLAERGRPQPR</sequence>
<dbReference type="RefSeq" id="WP_145880330.1">
    <property type="nucleotide sequence ID" value="NZ_CP046904.1"/>
</dbReference>
<dbReference type="Proteomes" id="UP000315112">
    <property type="component" value="Unassembled WGS sequence"/>
</dbReference>
<evidence type="ECO:0000313" key="3">
    <source>
        <dbReference type="Proteomes" id="UP000315112"/>
    </source>
</evidence>
<name>A0A562PGL8_9BURK</name>
<reference evidence="1 4" key="3">
    <citation type="submission" date="2019-12" db="EMBL/GenBank/DDBJ databases">
        <title>Draft Genome Sequences of Six Type Strains of the Genus Massilia.</title>
        <authorList>
            <person name="Miess H."/>
            <person name="Frediansyah A."/>
            <person name="Goeker M."/>
            <person name="Gross H."/>
        </authorList>
    </citation>
    <scope>NUCLEOTIDE SEQUENCE [LARGE SCALE GENOMIC DNA]</scope>
    <source>
        <strain evidence="1 4">DSM 26639</strain>
    </source>
</reference>
<evidence type="ECO:0000313" key="4">
    <source>
        <dbReference type="Proteomes" id="UP000437862"/>
    </source>
</evidence>
<reference evidence="2" key="2">
    <citation type="submission" date="2019-07" db="EMBL/GenBank/DDBJ databases">
        <authorList>
            <person name="Whitman W."/>
            <person name="Huntemann M."/>
            <person name="Clum A."/>
            <person name="Pillay M."/>
            <person name="Palaniappan K."/>
            <person name="Varghese N."/>
            <person name="Mikhailova N."/>
            <person name="Stamatis D."/>
            <person name="Reddy T."/>
            <person name="Daum C."/>
            <person name="Shapiro N."/>
            <person name="Ivanova N."/>
            <person name="Kyrpides N."/>
            <person name="Woyke T."/>
        </authorList>
    </citation>
    <scope>NUCLEOTIDE SEQUENCE</scope>
    <source>
        <strain evidence="2">CGMCC 1.10685</strain>
    </source>
</reference>
<protein>
    <submittedName>
        <fullName evidence="2">Uncharacterized protein</fullName>
    </submittedName>
</protein>
<proteinExistence type="predicted"/>